<accession>A0A2N5GN41</accession>
<feature type="domain" description="Carrier" evidence="3">
    <location>
        <begin position="1"/>
        <end position="76"/>
    </location>
</feature>
<evidence type="ECO:0000313" key="6">
    <source>
        <dbReference type="Proteomes" id="UP000234951"/>
    </source>
</evidence>
<gene>
    <name evidence="4" type="ORF">CU635_08970</name>
    <name evidence="5" type="ORF">CVD25_01350</name>
</gene>
<protein>
    <recommendedName>
        <fullName evidence="3">Carrier domain-containing protein</fullName>
    </recommendedName>
</protein>
<dbReference type="PROSITE" id="PS00012">
    <property type="entry name" value="PHOSPHOPANTETHEINE"/>
    <property type="match status" value="1"/>
</dbReference>
<dbReference type="InterPro" id="IPR009081">
    <property type="entry name" value="PP-bd_ACP"/>
</dbReference>
<evidence type="ECO:0000259" key="3">
    <source>
        <dbReference type="PROSITE" id="PS50075"/>
    </source>
</evidence>
<evidence type="ECO:0000256" key="2">
    <source>
        <dbReference type="ARBA" id="ARBA00022553"/>
    </source>
</evidence>
<comment type="caution">
    <text evidence="4">The sequence shown here is derived from an EMBL/GenBank/DDBJ whole genome shotgun (WGS) entry which is preliminary data.</text>
</comment>
<dbReference type="EMBL" id="PGVD01000004">
    <property type="protein sequence ID" value="PLS00737.1"/>
    <property type="molecule type" value="Genomic_DNA"/>
</dbReference>
<proteinExistence type="predicted"/>
<dbReference type="AlphaFoldDB" id="A0A2N5GN41"/>
<dbReference type="OrthoDB" id="9804551at2"/>
<sequence length="76" mass="8969">MSYEDFRHFISDVLNLPLEKIEKNSSLRDDLNVDSLQLVNLIVEVSSKYGIDYPRIQSNEDFRTVGNLYQMIMREI</sequence>
<dbReference type="Pfam" id="PF00550">
    <property type="entry name" value="PP-binding"/>
    <property type="match status" value="1"/>
</dbReference>
<dbReference type="RefSeq" id="WP_101577028.1">
    <property type="nucleotide sequence ID" value="NZ_PGVA01000019.1"/>
</dbReference>
<evidence type="ECO:0000313" key="7">
    <source>
        <dbReference type="Proteomes" id="UP000235114"/>
    </source>
</evidence>
<evidence type="ECO:0000313" key="5">
    <source>
        <dbReference type="EMBL" id="PLS00737.1"/>
    </source>
</evidence>
<dbReference type="Proteomes" id="UP000234951">
    <property type="component" value="Unassembled WGS sequence"/>
</dbReference>
<name>A0A2N5GN41_9BACI</name>
<organism evidence="4 6">
    <name type="scientific">Bacillus canaveralius</name>
    <dbReference type="NCBI Taxonomy" id="1403243"/>
    <lineage>
        <taxon>Bacteria</taxon>
        <taxon>Bacillati</taxon>
        <taxon>Bacillota</taxon>
        <taxon>Bacilli</taxon>
        <taxon>Bacillales</taxon>
        <taxon>Bacillaceae</taxon>
        <taxon>Bacillus</taxon>
    </lineage>
</organism>
<dbReference type="Gene3D" id="1.10.1200.10">
    <property type="entry name" value="ACP-like"/>
    <property type="match status" value="1"/>
</dbReference>
<reference evidence="5 7" key="2">
    <citation type="submission" date="2017-12" db="EMBL/GenBank/DDBJ databases">
        <title>Comparative Functional Genomics of Dry Heat Resistant strains isolated from the Viking Spacecraft.</title>
        <authorList>
            <person name="Seuylemezian A."/>
            <person name="Cooper K."/>
            <person name="Vaishampayan P."/>
        </authorList>
    </citation>
    <scope>NUCLEOTIDE SEQUENCE [LARGE SCALE GENOMIC DNA]</scope>
    <source>
        <strain evidence="5 7">ATCC 29669</strain>
    </source>
</reference>
<keyword evidence="2" id="KW-0597">Phosphoprotein</keyword>
<dbReference type="InterPro" id="IPR006162">
    <property type="entry name" value="Ppantetheine_attach_site"/>
</dbReference>
<keyword evidence="7" id="KW-1185">Reference proteome</keyword>
<dbReference type="SUPFAM" id="SSF47336">
    <property type="entry name" value="ACP-like"/>
    <property type="match status" value="1"/>
</dbReference>
<dbReference type="Proteomes" id="UP000235114">
    <property type="component" value="Unassembled WGS sequence"/>
</dbReference>
<evidence type="ECO:0000256" key="1">
    <source>
        <dbReference type="ARBA" id="ARBA00022450"/>
    </source>
</evidence>
<evidence type="ECO:0000313" key="4">
    <source>
        <dbReference type="EMBL" id="PLR83551.1"/>
    </source>
</evidence>
<reference evidence="4 6" key="1">
    <citation type="submission" date="2017-11" db="EMBL/GenBank/DDBJ databases">
        <title>Comparitive Functional Genomics of Dry Heat Resistant strains isolated from the Viking Spacecraft.</title>
        <authorList>
            <person name="Seuylemezian A."/>
            <person name="Cooper K."/>
            <person name="Vaishampayan P."/>
        </authorList>
    </citation>
    <scope>NUCLEOTIDE SEQUENCE [LARGE SCALE GENOMIC DNA]</scope>
    <source>
        <strain evidence="4 6">M4.6</strain>
    </source>
</reference>
<dbReference type="InterPro" id="IPR036736">
    <property type="entry name" value="ACP-like_sf"/>
</dbReference>
<keyword evidence="1" id="KW-0596">Phosphopantetheine</keyword>
<dbReference type="PROSITE" id="PS50075">
    <property type="entry name" value="CARRIER"/>
    <property type="match status" value="1"/>
</dbReference>
<dbReference type="EMBL" id="PGVA01000019">
    <property type="protein sequence ID" value="PLR83551.1"/>
    <property type="molecule type" value="Genomic_DNA"/>
</dbReference>